<feature type="compositionally biased region" description="Basic and acidic residues" evidence="1">
    <location>
        <begin position="27"/>
        <end position="36"/>
    </location>
</feature>
<feature type="compositionally biased region" description="Basic residues" evidence="1">
    <location>
        <begin position="1"/>
        <end position="21"/>
    </location>
</feature>
<comment type="caution">
    <text evidence="2">The sequence shown here is derived from an EMBL/GenBank/DDBJ whole genome shotgun (WGS) entry which is preliminary data.</text>
</comment>
<dbReference type="AlphaFoldDB" id="A0A132AJL8"/>
<evidence type="ECO:0000256" key="1">
    <source>
        <dbReference type="SAM" id="MobiDB-lite"/>
    </source>
</evidence>
<dbReference type="Proteomes" id="UP000616769">
    <property type="component" value="Unassembled WGS sequence"/>
</dbReference>
<feature type="region of interest" description="Disordered" evidence="1">
    <location>
        <begin position="1"/>
        <end position="72"/>
    </location>
</feature>
<name>A0A132AJL8_SARSC</name>
<reference evidence="2 3" key="1">
    <citation type="journal article" date="2015" name="Parasit. Vectors">
        <title>Draft genome of the scabies mite.</title>
        <authorList>
            <person name="Rider S.D.Jr."/>
            <person name="Morgan M.S."/>
            <person name="Arlian L.G."/>
        </authorList>
    </citation>
    <scope>NUCLEOTIDE SEQUENCE [LARGE SCALE GENOMIC DNA]</scope>
    <source>
        <strain evidence="2">Arlian Lab</strain>
    </source>
</reference>
<sequence length="72" mass="8240">MANGSKKKNKTNKTSKCKRNLSLKLGAETRRIEEDRRKKKKKKIGDFGLNGNKSEAESAKSFFHQISLDEKE</sequence>
<accession>A0A132AJL8</accession>
<gene>
    <name evidence="2" type="ORF">QR98_0093380</name>
</gene>
<proteinExistence type="predicted"/>
<evidence type="ECO:0000313" key="2">
    <source>
        <dbReference type="EMBL" id="KPM10775.1"/>
    </source>
</evidence>
<dbReference type="EMBL" id="JXLN01015732">
    <property type="protein sequence ID" value="KPM10775.1"/>
    <property type="molecule type" value="Genomic_DNA"/>
</dbReference>
<dbReference type="VEuPathDB" id="VectorBase:SSCA007304"/>
<protein>
    <submittedName>
        <fullName evidence="2">Uncharacterized protein</fullName>
    </submittedName>
</protein>
<evidence type="ECO:0000313" key="3">
    <source>
        <dbReference type="Proteomes" id="UP000616769"/>
    </source>
</evidence>
<organism evidence="2 3">
    <name type="scientific">Sarcoptes scabiei</name>
    <name type="common">Itch mite</name>
    <name type="synonym">Acarus scabiei</name>
    <dbReference type="NCBI Taxonomy" id="52283"/>
    <lineage>
        <taxon>Eukaryota</taxon>
        <taxon>Metazoa</taxon>
        <taxon>Ecdysozoa</taxon>
        <taxon>Arthropoda</taxon>
        <taxon>Chelicerata</taxon>
        <taxon>Arachnida</taxon>
        <taxon>Acari</taxon>
        <taxon>Acariformes</taxon>
        <taxon>Sarcoptiformes</taxon>
        <taxon>Astigmata</taxon>
        <taxon>Psoroptidia</taxon>
        <taxon>Sarcoptoidea</taxon>
        <taxon>Sarcoptidae</taxon>
        <taxon>Sarcoptinae</taxon>
        <taxon>Sarcoptes</taxon>
    </lineage>
</organism>